<comment type="similarity">
    <text evidence="4 17">Belongs to the glycosyltransferase 2 family. GalNAc-T subfamily.</text>
</comment>
<keyword evidence="11" id="KW-0735">Signal-anchor</keyword>
<dbReference type="EC" id="2.4.1.-" evidence="17"/>
<dbReference type="InterPro" id="IPR035992">
    <property type="entry name" value="Ricin_B-like_lectins"/>
</dbReference>
<comment type="cofactor">
    <cofactor evidence="1 17">
        <name>Mn(2+)</name>
        <dbReference type="ChEBI" id="CHEBI:29035"/>
    </cofactor>
</comment>
<feature type="domain" description="Ricin B lectin" evidence="18">
    <location>
        <begin position="513"/>
        <end position="643"/>
    </location>
</feature>
<evidence type="ECO:0000256" key="17">
    <source>
        <dbReference type="RuleBase" id="RU361242"/>
    </source>
</evidence>
<dbReference type="InterPro" id="IPR000772">
    <property type="entry name" value="Ricin_B_lectin"/>
</dbReference>
<dbReference type="PANTHER" id="PTHR11675:SF137">
    <property type="entry name" value="POLYPEPTIDE N-ACETYLGALACTOSAMINYLTRANSFERASE"/>
    <property type="match status" value="1"/>
</dbReference>
<dbReference type="SMART" id="SM00458">
    <property type="entry name" value="RICIN"/>
    <property type="match status" value="1"/>
</dbReference>
<evidence type="ECO:0000259" key="18">
    <source>
        <dbReference type="SMART" id="SM00458"/>
    </source>
</evidence>
<keyword evidence="8 17" id="KW-0812">Transmembrane</keyword>
<organism evidence="19 20">
    <name type="scientific">Culter alburnus</name>
    <name type="common">Topmouth culter</name>
    <dbReference type="NCBI Taxonomy" id="194366"/>
    <lineage>
        <taxon>Eukaryota</taxon>
        <taxon>Metazoa</taxon>
        <taxon>Chordata</taxon>
        <taxon>Craniata</taxon>
        <taxon>Vertebrata</taxon>
        <taxon>Euteleostomi</taxon>
        <taxon>Actinopterygii</taxon>
        <taxon>Neopterygii</taxon>
        <taxon>Teleostei</taxon>
        <taxon>Ostariophysi</taxon>
        <taxon>Cypriniformes</taxon>
        <taxon>Xenocyprididae</taxon>
        <taxon>Xenocypridinae</taxon>
        <taxon>Culter</taxon>
    </lineage>
</organism>
<keyword evidence="12 17" id="KW-1133">Transmembrane helix</keyword>
<evidence type="ECO:0000256" key="7">
    <source>
        <dbReference type="ARBA" id="ARBA00022679"/>
    </source>
</evidence>
<dbReference type="GO" id="GO:0016266">
    <property type="term" value="P:protein O-linked glycosylation via N-acetyl-galactosamine"/>
    <property type="evidence" value="ECO:0007669"/>
    <property type="project" value="UniProtKB-ARBA"/>
</dbReference>
<keyword evidence="16 17" id="KW-0464">Manganese</keyword>
<evidence type="ECO:0000256" key="1">
    <source>
        <dbReference type="ARBA" id="ARBA00001936"/>
    </source>
</evidence>
<name>A0AAW1YZ72_CULAL</name>
<comment type="subcellular location">
    <subcellularLocation>
        <location evidence="2 17">Golgi apparatus membrane</location>
        <topology evidence="2 17">Single-pass type II membrane protein</topology>
    </subcellularLocation>
</comment>
<evidence type="ECO:0000256" key="9">
    <source>
        <dbReference type="ARBA" id="ARBA00022723"/>
    </source>
</evidence>
<dbReference type="Pfam" id="PF00535">
    <property type="entry name" value="Glycos_transf_2"/>
    <property type="match status" value="1"/>
</dbReference>
<dbReference type="SUPFAM" id="SSF50370">
    <property type="entry name" value="Ricin B-like lectins"/>
    <property type="match status" value="1"/>
</dbReference>
<evidence type="ECO:0000256" key="11">
    <source>
        <dbReference type="ARBA" id="ARBA00022968"/>
    </source>
</evidence>
<dbReference type="AlphaFoldDB" id="A0AAW1YZ72"/>
<evidence type="ECO:0000256" key="3">
    <source>
        <dbReference type="ARBA" id="ARBA00004922"/>
    </source>
</evidence>
<dbReference type="SUPFAM" id="SSF53448">
    <property type="entry name" value="Nucleotide-diphospho-sugar transferases"/>
    <property type="match status" value="1"/>
</dbReference>
<keyword evidence="9" id="KW-0479">Metal-binding</keyword>
<dbReference type="InterPro" id="IPR045885">
    <property type="entry name" value="GalNAc-T"/>
</dbReference>
<keyword evidence="13 17" id="KW-0333">Golgi apparatus</keyword>
<evidence type="ECO:0000256" key="2">
    <source>
        <dbReference type="ARBA" id="ARBA00004323"/>
    </source>
</evidence>
<dbReference type="CDD" id="cd02510">
    <property type="entry name" value="pp-GalNAc-T"/>
    <property type="match status" value="1"/>
</dbReference>
<protein>
    <recommendedName>
        <fullName evidence="5 17">Polypeptide N-acetylgalactosaminyltransferase</fullName>
        <ecNumber evidence="17">2.4.1.-</ecNumber>
    </recommendedName>
    <alternativeName>
        <fullName evidence="17">Protein-UDP acetylgalactosaminyltransferase</fullName>
    </alternativeName>
</protein>
<keyword evidence="20" id="KW-1185">Reference proteome</keyword>
<keyword evidence="14 17" id="KW-0472">Membrane</keyword>
<feature type="transmembrane region" description="Helical" evidence="17">
    <location>
        <begin position="28"/>
        <end position="49"/>
    </location>
</feature>
<keyword evidence="15 17" id="KW-1015">Disulfide bond</keyword>
<sequence length="643" mass="73328">MDEVLVEPEFVIQCGLFSRRMHLRSPQCALPIKLCIFGLTLLITLLWVLQLDLGRSASWFQGLSLKPRYRGSVGWNSSGIWHFQMNTTAPQFEGASALSGDASCPSGFYSMEELRPHIERPQEDPEGPGADGNPFTSGIMTPVELRERQEGLSRNGFNQFASDRISFHRSLGVDTRPPVCIKQKFSRCPRLPSTSVIIVFHNEAWSTLLRTIFSVLHTSPAVLLKEIILVDDASTQDHLKAPLEQYVQSLEIVRVLRQCERKGLIAARLLGAREAGGEVLAFLDSHCECFYGWLEPLLTRLVQEPTTVVSPSIAVINKDNLQFIKPVPSARTHTRGNFDWTLTFGWETIPEEERVKRKDETYPVRTPAIAGGLFAIYKQFFEHIGTYDDKMEFWGGENIEMSFRVWLCGGSLEIIPCSVVGHIFRTKSPHSFPKGIDVITRNRVRLAEVWMDDYKKIFYNRNKKAAAFAAEKSYRDISERLKLKERLHCKNFSWYLENIYTEAFVPDLNPVLFGSLKNIATKTCLDVGEKNPGGKSVILLICHDMGINQYFEYTSHQELRHNIDKELCLHATIEPEPVRVEPCNFQGDGTVPAPQQMWNFILLSQQIYLLHNALFNKCLMVEYGNIIMKRCDPANSYQHWSFI</sequence>
<dbReference type="InterPro" id="IPR001173">
    <property type="entry name" value="Glyco_trans_2-like"/>
</dbReference>
<reference evidence="19 20" key="1">
    <citation type="submission" date="2024-05" db="EMBL/GenBank/DDBJ databases">
        <title>A high-quality chromosomal-level genome assembly of Topmouth culter (Culter alburnus).</title>
        <authorList>
            <person name="Zhao H."/>
        </authorList>
    </citation>
    <scope>NUCLEOTIDE SEQUENCE [LARGE SCALE GENOMIC DNA]</scope>
    <source>
        <strain evidence="19">CATC2023</strain>
        <tissue evidence="19">Muscle</tissue>
    </source>
</reference>
<evidence type="ECO:0000256" key="4">
    <source>
        <dbReference type="ARBA" id="ARBA00005680"/>
    </source>
</evidence>
<evidence type="ECO:0000256" key="15">
    <source>
        <dbReference type="ARBA" id="ARBA00023157"/>
    </source>
</evidence>
<evidence type="ECO:0000256" key="6">
    <source>
        <dbReference type="ARBA" id="ARBA00022676"/>
    </source>
</evidence>
<dbReference type="InterPro" id="IPR029044">
    <property type="entry name" value="Nucleotide-diphossugar_trans"/>
</dbReference>
<dbReference type="PROSITE" id="PS50231">
    <property type="entry name" value="RICIN_B_LECTIN"/>
    <property type="match status" value="1"/>
</dbReference>
<dbReference type="PANTHER" id="PTHR11675">
    <property type="entry name" value="N-ACETYLGALACTOSAMINYLTRANSFERASE"/>
    <property type="match status" value="1"/>
</dbReference>
<evidence type="ECO:0000256" key="5">
    <source>
        <dbReference type="ARBA" id="ARBA00012644"/>
    </source>
</evidence>
<comment type="caution">
    <text evidence="19">The sequence shown here is derived from an EMBL/GenBank/DDBJ whole genome shotgun (WGS) entry which is preliminary data.</text>
</comment>
<accession>A0AAW1YZ72</accession>
<dbReference type="GO" id="GO:0046872">
    <property type="term" value="F:metal ion binding"/>
    <property type="evidence" value="ECO:0007669"/>
    <property type="project" value="UniProtKB-KW"/>
</dbReference>
<dbReference type="Pfam" id="PF00652">
    <property type="entry name" value="Ricin_B_lectin"/>
    <property type="match status" value="1"/>
</dbReference>
<evidence type="ECO:0000256" key="16">
    <source>
        <dbReference type="ARBA" id="ARBA00023211"/>
    </source>
</evidence>
<dbReference type="GO" id="GO:0004653">
    <property type="term" value="F:polypeptide N-acetylgalactosaminyltransferase activity"/>
    <property type="evidence" value="ECO:0007669"/>
    <property type="project" value="TreeGrafter"/>
</dbReference>
<dbReference type="Gene3D" id="2.80.10.50">
    <property type="match status" value="1"/>
</dbReference>
<dbReference type="GO" id="GO:0030246">
    <property type="term" value="F:carbohydrate binding"/>
    <property type="evidence" value="ECO:0007669"/>
    <property type="project" value="UniProtKB-KW"/>
</dbReference>
<evidence type="ECO:0000256" key="10">
    <source>
        <dbReference type="ARBA" id="ARBA00022734"/>
    </source>
</evidence>
<evidence type="ECO:0000256" key="13">
    <source>
        <dbReference type="ARBA" id="ARBA00023034"/>
    </source>
</evidence>
<dbReference type="EMBL" id="JAWDJR010000022">
    <property type="protein sequence ID" value="KAK9953798.1"/>
    <property type="molecule type" value="Genomic_DNA"/>
</dbReference>
<gene>
    <name evidence="19" type="ORF">ABG768_015923</name>
</gene>
<dbReference type="Proteomes" id="UP001479290">
    <property type="component" value="Unassembled WGS sequence"/>
</dbReference>
<proteinExistence type="inferred from homology"/>
<keyword evidence="6 17" id="KW-0328">Glycosyltransferase</keyword>
<evidence type="ECO:0000256" key="12">
    <source>
        <dbReference type="ARBA" id="ARBA00022989"/>
    </source>
</evidence>
<dbReference type="GO" id="GO:0000139">
    <property type="term" value="C:Golgi membrane"/>
    <property type="evidence" value="ECO:0007669"/>
    <property type="project" value="UniProtKB-SubCell"/>
</dbReference>
<comment type="pathway">
    <text evidence="3 17">Protein modification; protein glycosylation.</text>
</comment>
<evidence type="ECO:0000313" key="19">
    <source>
        <dbReference type="EMBL" id="KAK9953798.1"/>
    </source>
</evidence>
<keyword evidence="10 17" id="KW-0430">Lectin</keyword>
<evidence type="ECO:0000313" key="20">
    <source>
        <dbReference type="Proteomes" id="UP001479290"/>
    </source>
</evidence>
<keyword evidence="7 17" id="KW-0808">Transferase</keyword>
<dbReference type="Gene3D" id="3.90.550.10">
    <property type="entry name" value="Spore Coat Polysaccharide Biosynthesis Protein SpsA, Chain A"/>
    <property type="match status" value="1"/>
</dbReference>
<dbReference type="FunFam" id="3.90.550.10:FF:000021">
    <property type="entry name" value="Polypeptide N-acetylgalactosaminyltransferase"/>
    <property type="match status" value="1"/>
</dbReference>
<evidence type="ECO:0000256" key="14">
    <source>
        <dbReference type="ARBA" id="ARBA00023136"/>
    </source>
</evidence>
<evidence type="ECO:0000256" key="8">
    <source>
        <dbReference type="ARBA" id="ARBA00022692"/>
    </source>
</evidence>